<dbReference type="RefSeq" id="WP_059211324.1">
    <property type="nucleotide sequence ID" value="NZ_JBEXPM010000051.1"/>
</dbReference>
<gene>
    <name evidence="2" type="ORF">AQJ46_45960</name>
</gene>
<comment type="caution">
    <text evidence="2">The sequence shown here is derived from an EMBL/GenBank/DDBJ whole genome shotgun (WGS) entry which is preliminary data.</text>
</comment>
<name>A0A117QWG1_9ACTN</name>
<sequence length="140" mass="15628">MAQQNSQDHDAEIIALLMREYESLRAEIAQRVTSRMQILGFSGVIAALVAGTGGVSLHRPSAYIAVATLLLGVLWLRDCNQGIQRIGKHLRDVEEEVNSLATRAYGSSALSWETKRHVGRQHERPVWRFLGRLGGWTGRH</sequence>
<proteinExistence type="predicted"/>
<protein>
    <submittedName>
        <fullName evidence="2">Uncharacterized protein</fullName>
    </submittedName>
</protein>
<evidence type="ECO:0000313" key="3">
    <source>
        <dbReference type="Proteomes" id="UP000053669"/>
    </source>
</evidence>
<feature type="transmembrane region" description="Helical" evidence="1">
    <location>
        <begin position="62"/>
        <end position="79"/>
    </location>
</feature>
<keyword evidence="1" id="KW-0812">Transmembrane</keyword>
<dbReference type="Proteomes" id="UP000053669">
    <property type="component" value="Unassembled WGS sequence"/>
</dbReference>
<evidence type="ECO:0000256" key="1">
    <source>
        <dbReference type="SAM" id="Phobius"/>
    </source>
</evidence>
<organism evidence="2 3">
    <name type="scientific">Streptomyces canus</name>
    <dbReference type="NCBI Taxonomy" id="58343"/>
    <lineage>
        <taxon>Bacteria</taxon>
        <taxon>Bacillati</taxon>
        <taxon>Actinomycetota</taxon>
        <taxon>Actinomycetes</taxon>
        <taxon>Kitasatosporales</taxon>
        <taxon>Streptomycetaceae</taxon>
        <taxon>Streptomyces</taxon>
        <taxon>Streptomyces aurantiacus group</taxon>
    </lineage>
</organism>
<reference evidence="2 3" key="1">
    <citation type="submission" date="2015-10" db="EMBL/GenBank/DDBJ databases">
        <title>Draft genome sequence of Streptomyces canus DSM 40017, type strain for the species Streptomyces canus.</title>
        <authorList>
            <person name="Ruckert C."/>
            <person name="Winkler A."/>
            <person name="Kalinowski J."/>
            <person name="Kampfer P."/>
            <person name="Glaeser S."/>
        </authorList>
    </citation>
    <scope>NUCLEOTIDE SEQUENCE [LARGE SCALE GENOMIC DNA]</scope>
    <source>
        <strain evidence="2 3">DSM 40017</strain>
    </source>
</reference>
<dbReference type="EMBL" id="LMWU01000068">
    <property type="protein sequence ID" value="KUN57764.1"/>
    <property type="molecule type" value="Genomic_DNA"/>
</dbReference>
<feature type="transmembrane region" description="Helical" evidence="1">
    <location>
        <begin position="38"/>
        <end position="56"/>
    </location>
</feature>
<evidence type="ECO:0000313" key="2">
    <source>
        <dbReference type="EMBL" id="KUN57764.1"/>
    </source>
</evidence>
<dbReference type="AlphaFoldDB" id="A0A117QWG1"/>
<accession>A0A117QWG1</accession>
<keyword evidence="1" id="KW-1133">Transmembrane helix</keyword>
<keyword evidence="1" id="KW-0472">Membrane</keyword>